<proteinExistence type="predicted"/>
<dbReference type="InterPro" id="IPR038157">
    <property type="entry name" value="FeoA_core_dom"/>
</dbReference>
<dbReference type="AlphaFoldDB" id="A0A0C4YIM2"/>
<dbReference type="PANTHER" id="PTHR42954:SF2">
    <property type="entry name" value="FE(2+) TRANSPORT PROTEIN A"/>
    <property type="match status" value="1"/>
</dbReference>
<evidence type="ECO:0000256" key="1">
    <source>
        <dbReference type="ARBA" id="ARBA00023004"/>
    </source>
</evidence>
<dbReference type="RefSeq" id="WP_043352761.1">
    <property type="nucleotide sequence ID" value="NZ_CP010537.1"/>
</dbReference>
<dbReference type="STRING" id="68895.RR42_s0081"/>
<dbReference type="OrthoDB" id="559009at2"/>
<dbReference type="Gene3D" id="2.30.30.90">
    <property type="match status" value="1"/>
</dbReference>
<keyword evidence="1" id="KW-0408">Iron</keyword>
<dbReference type="InterPro" id="IPR008988">
    <property type="entry name" value="Transcriptional_repressor_C"/>
</dbReference>
<dbReference type="SUPFAM" id="SSF50037">
    <property type="entry name" value="C-terminal domain of transcriptional repressors"/>
    <property type="match status" value="1"/>
</dbReference>
<evidence type="ECO:0000313" key="4">
    <source>
        <dbReference type="Proteomes" id="UP000031843"/>
    </source>
</evidence>
<evidence type="ECO:0000259" key="2">
    <source>
        <dbReference type="SMART" id="SM00899"/>
    </source>
</evidence>
<evidence type="ECO:0000313" key="3">
    <source>
        <dbReference type="EMBL" id="AJG21679.1"/>
    </source>
</evidence>
<name>A0A0C4YIM2_9BURK</name>
<dbReference type="Pfam" id="PF04023">
    <property type="entry name" value="FeoA"/>
    <property type="match status" value="1"/>
</dbReference>
<dbReference type="Proteomes" id="UP000031843">
    <property type="component" value="Chromosome secondary"/>
</dbReference>
<dbReference type="PANTHER" id="PTHR42954">
    <property type="entry name" value="FE(2+) TRANSPORT PROTEIN A"/>
    <property type="match status" value="1"/>
</dbReference>
<accession>A0A0C4YIM2</accession>
<dbReference type="EMBL" id="CP010537">
    <property type="protein sequence ID" value="AJG21679.1"/>
    <property type="molecule type" value="Genomic_DNA"/>
</dbReference>
<organism evidence="3 4">
    <name type="scientific">Cupriavidus basilensis</name>
    <dbReference type="NCBI Taxonomy" id="68895"/>
    <lineage>
        <taxon>Bacteria</taxon>
        <taxon>Pseudomonadati</taxon>
        <taxon>Pseudomonadota</taxon>
        <taxon>Betaproteobacteria</taxon>
        <taxon>Burkholderiales</taxon>
        <taxon>Burkholderiaceae</taxon>
        <taxon>Cupriavidus</taxon>
    </lineage>
</organism>
<gene>
    <name evidence="3" type="ORF">RR42_s0081</name>
</gene>
<keyword evidence="4" id="KW-1185">Reference proteome</keyword>
<dbReference type="SMART" id="SM00899">
    <property type="entry name" value="FeoA"/>
    <property type="match status" value="1"/>
</dbReference>
<dbReference type="InterPro" id="IPR052713">
    <property type="entry name" value="FeoA"/>
</dbReference>
<dbReference type="KEGG" id="cbw:RR42_s0081"/>
<reference evidence="3 4" key="1">
    <citation type="journal article" date="2015" name="Genome Announc.">
        <title>Complete Genome Sequence of Cupriavidus basilensis 4G11, Isolated from the Oak Ridge Field Research Center Site.</title>
        <authorList>
            <person name="Ray J."/>
            <person name="Waters R.J."/>
            <person name="Skerker J.M."/>
            <person name="Kuehl J.V."/>
            <person name="Price M.N."/>
            <person name="Huang J."/>
            <person name="Chakraborty R."/>
            <person name="Arkin A.P."/>
            <person name="Deutschbauer A."/>
        </authorList>
    </citation>
    <scope>NUCLEOTIDE SEQUENCE [LARGE SCALE GENOMIC DNA]</scope>
    <source>
        <strain evidence="3">4G11</strain>
    </source>
</reference>
<dbReference type="InterPro" id="IPR007167">
    <property type="entry name" value="Fe-transptr_FeoA-like"/>
</dbReference>
<dbReference type="GO" id="GO:0046914">
    <property type="term" value="F:transition metal ion binding"/>
    <property type="evidence" value="ECO:0007669"/>
    <property type="project" value="InterPro"/>
</dbReference>
<sequence>MRLSELPRRAAAVIVSIDDNSPNDPVARRLRELGFVPGEAVQVIALGPFGMDPLVAQVGFTRFALRRAEAARITVEALSATVSSITPAAQPDAPAAKRSAA</sequence>
<feature type="domain" description="Ferrous iron transporter FeoA-like" evidence="2">
    <location>
        <begin position="1"/>
        <end position="77"/>
    </location>
</feature>
<protein>
    <submittedName>
        <fullName evidence="3">Ferrous iron transport protein</fullName>
    </submittedName>
</protein>